<dbReference type="InterPro" id="IPR001034">
    <property type="entry name" value="DeoR_HTH"/>
</dbReference>
<dbReference type="EMBL" id="BJXW01000035">
    <property type="protein sequence ID" value="GEN32255.1"/>
    <property type="molecule type" value="Genomic_DNA"/>
</dbReference>
<feature type="domain" description="HTH deoR-type" evidence="4">
    <location>
        <begin position="3"/>
        <end position="58"/>
    </location>
</feature>
<dbReference type="Pfam" id="PF05573">
    <property type="entry name" value="NosL"/>
    <property type="match status" value="1"/>
</dbReference>
<dbReference type="PANTHER" id="PTHR41247:SF1">
    <property type="entry name" value="HTH-TYPE TRANSCRIPTIONAL REPRESSOR YCNK"/>
    <property type="match status" value="1"/>
</dbReference>
<dbReference type="PROSITE" id="PS51000">
    <property type="entry name" value="HTH_DEOR_2"/>
    <property type="match status" value="1"/>
</dbReference>
<proteinExistence type="predicted"/>
<dbReference type="Proteomes" id="UP000321491">
    <property type="component" value="Unassembled WGS sequence"/>
</dbReference>
<dbReference type="AlphaFoldDB" id="A0A511V024"/>
<gene>
    <name evidence="5" type="ORF">CQU01_24930</name>
</gene>
<name>A0A511V024_9BACI</name>
<evidence type="ECO:0000256" key="2">
    <source>
        <dbReference type="ARBA" id="ARBA00023125"/>
    </source>
</evidence>
<dbReference type="Gene3D" id="1.10.10.10">
    <property type="entry name" value="Winged helix-like DNA-binding domain superfamily/Winged helix DNA-binding domain"/>
    <property type="match status" value="1"/>
</dbReference>
<dbReference type="SUPFAM" id="SSF160387">
    <property type="entry name" value="NosL/MerB-like"/>
    <property type="match status" value="1"/>
</dbReference>
<organism evidence="5 6">
    <name type="scientific">Cerasibacillus quisquiliarum</name>
    <dbReference type="NCBI Taxonomy" id="227865"/>
    <lineage>
        <taxon>Bacteria</taxon>
        <taxon>Bacillati</taxon>
        <taxon>Bacillota</taxon>
        <taxon>Bacilli</taxon>
        <taxon>Bacillales</taxon>
        <taxon>Bacillaceae</taxon>
        <taxon>Cerasibacillus</taxon>
    </lineage>
</organism>
<keyword evidence="3" id="KW-0804">Transcription</keyword>
<dbReference type="PRINTS" id="PR00037">
    <property type="entry name" value="HTHLACR"/>
</dbReference>
<dbReference type="InterPro" id="IPR008719">
    <property type="entry name" value="N2O_reductase_NosL"/>
</dbReference>
<sequence length="192" mass="21737">MLPIERRNRIKALLKEREHMKIAELSEILDVSEMTIHRDLKPLIDEGFVMKTFGGVALVKETTEEHIPDNTCVICRRLISERLAYRIILKNNKIEMACCSHCGLIRHQQLGDEVMQALTHDFLKQTTINAVSAWYVMDTSLVAACCQPQVLSFESKEDADKFVKGFGGKVYSFNEAIPALDEKMKGGGCCHH</sequence>
<dbReference type="RefSeq" id="WP_174771688.1">
    <property type="nucleotide sequence ID" value="NZ_BJXW01000035.1"/>
</dbReference>
<keyword evidence="2" id="KW-0238">DNA-binding</keyword>
<keyword evidence="6" id="KW-1185">Reference proteome</keyword>
<dbReference type="GO" id="GO:0003677">
    <property type="term" value="F:DNA binding"/>
    <property type="evidence" value="ECO:0007669"/>
    <property type="project" value="UniProtKB-KW"/>
</dbReference>
<dbReference type="InterPro" id="IPR036388">
    <property type="entry name" value="WH-like_DNA-bd_sf"/>
</dbReference>
<dbReference type="SMART" id="SM00420">
    <property type="entry name" value="HTH_DEOR"/>
    <property type="match status" value="1"/>
</dbReference>
<dbReference type="InterPro" id="IPR018356">
    <property type="entry name" value="Tscrpt_reg_HTH_DeoR_CS"/>
</dbReference>
<dbReference type="SUPFAM" id="SSF46785">
    <property type="entry name" value="Winged helix' DNA-binding domain"/>
    <property type="match status" value="1"/>
</dbReference>
<dbReference type="Gene3D" id="3.30.70.2050">
    <property type="match status" value="1"/>
</dbReference>
<dbReference type="Pfam" id="PF08220">
    <property type="entry name" value="HTH_DeoR"/>
    <property type="match status" value="1"/>
</dbReference>
<accession>A0A511V024</accession>
<evidence type="ECO:0000313" key="6">
    <source>
        <dbReference type="Proteomes" id="UP000321491"/>
    </source>
</evidence>
<evidence type="ECO:0000259" key="4">
    <source>
        <dbReference type="PROSITE" id="PS51000"/>
    </source>
</evidence>
<dbReference type="PROSITE" id="PS00894">
    <property type="entry name" value="HTH_DEOR_1"/>
    <property type="match status" value="1"/>
</dbReference>
<keyword evidence="1" id="KW-0805">Transcription regulation</keyword>
<dbReference type="PANTHER" id="PTHR41247">
    <property type="entry name" value="HTH-TYPE TRANSCRIPTIONAL REPRESSOR YCNK"/>
    <property type="match status" value="1"/>
</dbReference>
<comment type="caution">
    <text evidence="5">The sequence shown here is derived from an EMBL/GenBank/DDBJ whole genome shotgun (WGS) entry which is preliminary data.</text>
</comment>
<reference evidence="5 6" key="1">
    <citation type="submission" date="2019-07" db="EMBL/GenBank/DDBJ databases">
        <title>Whole genome shotgun sequence of Cerasibacillus quisquiliarum NBRC 102429.</title>
        <authorList>
            <person name="Hosoyama A."/>
            <person name="Uohara A."/>
            <person name="Ohji S."/>
            <person name="Ichikawa N."/>
        </authorList>
    </citation>
    <scope>NUCLEOTIDE SEQUENCE [LARGE SCALE GENOMIC DNA]</scope>
    <source>
        <strain evidence="5 6">NBRC 102429</strain>
    </source>
</reference>
<evidence type="ECO:0000256" key="1">
    <source>
        <dbReference type="ARBA" id="ARBA00023015"/>
    </source>
</evidence>
<protein>
    <recommendedName>
        <fullName evidence="4">HTH deoR-type domain-containing protein</fullName>
    </recommendedName>
</protein>
<dbReference type="GO" id="GO:0003700">
    <property type="term" value="F:DNA-binding transcription factor activity"/>
    <property type="evidence" value="ECO:0007669"/>
    <property type="project" value="InterPro"/>
</dbReference>
<evidence type="ECO:0000313" key="5">
    <source>
        <dbReference type="EMBL" id="GEN32255.1"/>
    </source>
</evidence>
<dbReference type="InterPro" id="IPR036390">
    <property type="entry name" value="WH_DNA-bd_sf"/>
</dbReference>
<evidence type="ECO:0000256" key="3">
    <source>
        <dbReference type="ARBA" id="ARBA00023163"/>
    </source>
</evidence>